<dbReference type="Pfam" id="PF00003">
    <property type="entry name" value="7tm_3"/>
    <property type="match status" value="1"/>
</dbReference>
<evidence type="ECO:0000256" key="3">
    <source>
        <dbReference type="ARBA" id="ARBA00022692"/>
    </source>
</evidence>
<evidence type="ECO:0000256" key="1">
    <source>
        <dbReference type="ARBA" id="ARBA00004141"/>
    </source>
</evidence>
<proteinExistence type="inferred from homology"/>
<dbReference type="eggNOG" id="KOG1055">
    <property type="taxonomic scope" value="Eukaryota"/>
</dbReference>
<dbReference type="HOGENOM" id="CLU_350195_0_0_1"/>
<dbReference type="GO" id="GO:0038039">
    <property type="term" value="C:G protein-coupled receptor heterodimeric complex"/>
    <property type="evidence" value="ECO:0000318"/>
    <property type="project" value="GO_Central"/>
</dbReference>
<dbReference type="PANTHER" id="PTHR10519">
    <property type="entry name" value="GABA-B RECEPTOR"/>
    <property type="match status" value="1"/>
</dbReference>
<keyword evidence="8" id="KW-0325">Glycoprotein</keyword>
<evidence type="ECO:0000256" key="11">
    <source>
        <dbReference type="SAM" id="MobiDB-lite"/>
    </source>
</evidence>
<evidence type="ECO:0000313" key="15">
    <source>
        <dbReference type="Proteomes" id="UP000018468"/>
    </source>
</evidence>
<feature type="coiled-coil region" evidence="10">
    <location>
        <begin position="361"/>
        <end position="395"/>
    </location>
</feature>
<feature type="domain" description="G-protein coupled receptors family 3 profile" evidence="13">
    <location>
        <begin position="63"/>
        <end position="317"/>
    </location>
</feature>
<feature type="transmembrane region" description="Helical" evidence="12">
    <location>
        <begin position="292"/>
        <end position="314"/>
    </location>
</feature>
<keyword evidence="3 12" id="KW-0812">Transmembrane</keyword>
<feature type="transmembrane region" description="Helical" evidence="12">
    <location>
        <begin position="170"/>
        <end position="191"/>
    </location>
</feature>
<dbReference type="FunCoup" id="W5MJD9">
    <property type="interactions" value="970"/>
</dbReference>
<keyword evidence="5" id="KW-0297">G-protein coupled receptor</keyword>
<organism evidence="14 15">
    <name type="scientific">Lepisosteus oculatus</name>
    <name type="common">Spotted gar</name>
    <dbReference type="NCBI Taxonomy" id="7918"/>
    <lineage>
        <taxon>Eukaryota</taxon>
        <taxon>Metazoa</taxon>
        <taxon>Chordata</taxon>
        <taxon>Craniata</taxon>
        <taxon>Vertebrata</taxon>
        <taxon>Euteleostomi</taxon>
        <taxon>Actinopterygii</taxon>
        <taxon>Neopterygii</taxon>
        <taxon>Holostei</taxon>
        <taxon>Semionotiformes</taxon>
        <taxon>Lepisosteidae</taxon>
        <taxon>Lepisosteus</taxon>
    </lineage>
</organism>
<keyword evidence="7" id="KW-0675">Receptor</keyword>
<feature type="transmembrane region" description="Helical" evidence="12">
    <location>
        <begin position="129"/>
        <end position="149"/>
    </location>
</feature>
<feature type="region of interest" description="Disordered" evidence="11">
    <location>
        <begin position="604"/>
        <end position="624"/>
    </location>
</feature>
<dbReference type="OMA" id="TKIPACE"/>
<keyword evidence="6 12" id="KW-0472">Membrane</keyword>
<dbReference type="PROSITE" id="PS50259">
    <property type="entry name" value="G_PROTEIN_RECEP_F3_4"/>
    <property type="match status" value="1"/>
</dbReference>
<keyword evidence="10" id="KW-0175">Coiled coil</keyword>
<dbReference type="PRINTS" id="PR01176">
    <property type="entry name" value="GABABRECEPTR"/>
</dbReference>
<reference evidence="14" key="3">
    <citation type="submission" date="2025-09" db="UniProtKB">
        <authorList>
            <consortium name="Ensembl"/>
        </authorList>
    </citation>
    <scope>IDENTIFICATION</scope>
</reference>
<dbReference type="GO" id="GO:0035677">
    <property type="term" value="P:posterior lateral line neuromast hair cell development"/>
    <property type="evidence" value="ECO:0007669"/>
    <property type="project" value="Ensembl"/>
</dbReference>
<protein>
    <submittedName>
        <fullName evidence="14">G protein-coupled receptor 156</fullName>
    </submittedName>
</protein>
<dbReference type="Proteomes" id="UP000018468">
    <property type="component" value="Linkage group LG17"/>
</dbReference>
<dbReference type="Ensembl" id="ENSLOCT00000008508.1">
    <property type="protein sequence ID" value="ENSLOCP00000008498.1"/>
    <property type="gene ID" value="ENSLOCG00000007020.1"/>
</dbReference>
<evidence type="ECO:0000256" key="5">
    <source>
        <dbReference type="ARBA" id="ARBA00023040"/>
    </source>
</evidence>
<keyword evidence="15" id="KW-1185">Reference proteome</keyword>
<evidence type="ECO:0000256" key="12">
    <source>
        <dbReference type="SAM" id="Phobius"/>
    </source>
</evidence>
<feature type="transmembrane region" description="Helical" evidence="12">
    <location>
        <begin position="54"/>
        <end position="77"/>
    </location>
</feature>
<evidence type="ECO:0000256" key="9">
    <source>
        <dbReference type="ARBA" id="ARBA00023224"/>
    </source>
</evidence>
<feature type="region of interest" description="Disordered" evidence="11">
    <location>
        <begin position="639"/>
        <end position="684"/>
    </location>
</feature>
<comment type="subcellular location">
    <subcellularLocation>
        <location evidence="1">Membrane</location>
        <topology evidence="1">Multi-pass membrane protein</topology>
    </subcellularLocation>
</comment>
<evidence type="ECO:0000256" key="8">
    <source>
        <dbReference type="ARBA" id="ARBA00023180"/>
    </source>
</evidence>
<evidence type="ECO:0000256" key="7">
    <source>
        <dbReference type="ARBA" id="ARBA00023170"/>
    </source>
</evidence>
<evidence type="ECO:0000256" key="10">
    <source>
        <dbReference type="SAM" id="Coils"/>
    </source>
</evidence>
<dbReference type="AlphaFoldDB" id="W5MJD9"/>
<dbReference type="InterPro" id="IPR041946">
    <property type="entry name" value="GPR156_7TM"/>
</dbReference>
<feature type="transmembrane region" description="Helical" evidence="12">
    <location>
        <begin position="263"/>
        <end position="286"/>
    </location>
</feature>
<sequence length="805" mass="89506">MDPALNCSDVCDSRDCSIGPDIDPQEGWEVLNRLCGITARSSFPETTISPVLCAVMWTLLSGGILLSAFFLVFTIRFKSNRIVKMSSPNLNVLTLFGSVLTYSSGVLFGIEEKTLLSGAAVKTLLQARVWTLCIGSSLVFGPILTKTWRLYKVFTQRVPDKRVIIKDIQLMGLVTGLMLVDILVLTVWGLMDPVQCVRSISGVVKMAEKNVIYSLSQTELCSSLHADVWIILISVLKGSLLLYGTYLAGLTSNVSSPPVNQSLTIMAGVFLITVSAGATILITRLFHSWPNLIYSFTSGGIFLCTVTIDCLVFVPQLTQWKQFEDDLTQTPAQMAKYFSSPSRSFRSLYSEEEIYYLLGENSSMKRLLTEKNAVIESLQEQVNNAKEKLVRLMSANSASEASELNSTNKMNSASAEMINVRLEDSGPGVEHMGVITEQLPVDKDDILDGKRDSTEKTIVSDSVNRIDCPLNNDCEVKHERQSPTSSCVLEMEEQYQAVQLANNMTENESQTPCDLNPVQLVQSSTKAIEAPSFLKDQSSVNKHNYVSSEKLQEILQDLSIDAVSSLRSPSRVRKVSDPVCDESPSRTQFQHCFPGISPYIMRKRRPPFHNSRGGPPPYYFPGSEPPCARTLVSSDLHRNDSKIDNRKDSLPPQTPAVQNVHHPLPTGEEEEEPTSCSSKLLPPREAKRSLRDDYCDLSIEPGCSRKCAIAPFSALHSKPLPSERQDFCGDWQQYDYSDSDSSSSEESYCFYHRPYCDACFRGPYESSESNTSETSESEYGGLPHPLRRTSHLVVNFKEDLKPTFV</sequence>
<name>W5MJD9_LEPOC</name>
<dbReference type="GeneTree" id="ENSGT00940000159755"/>
<dbReference type="STRING" id="7918.ENSLOCP00000008498"/>
<feature type="transmembrane region" description="Helical" evidence="12">
    <location>
        <begin position="89"/>
        <end position="109"/>
    </location>
</feature>
<dbReference type="CTD" id="165829"/>
<reference evidence="15" key="1">
    <citation type="submission" date="2011-12" db="EMBL/GenBank/DDBJ databases">
        <title>The Draft Genome of Lepisosteus oculatus.</title>
        <authorList>
            <consortium name="The Broad Institute Genome Assembly &amp; Analysis Group"/>
            <consortium name="Computational R&amp;D Group"/>
            <consortium name="and Sequencing Platform"/>
            <person name="Di Palma F."/>
            <person name="Alfoldi J."/>
            <person name="Johnson J."/>
            <person name="Berlin A."/>
            <person name="Gnerre S."/>
            <person name="Jaffe D."/>
            <person name="MacCallum I."/>
            <person name="Young S."/>
            <person name="Walker B.J."/>
            <person name="Lander E.S."/>
            <person name="Lindblad-Toh K."/>
        </authorList>
    </citation>
    <scope>NUCLEOTIDE SEQUENCE [LARGE SCALE GENOMIC DNA]</scope>
</reference>
<feature type="compositionally biased region" description="Basic and acidic residues" evidence="11">
    <location>
        <begin position="639"/>
        <end position="649"/>
    </location>
</feature>
<dbReference type="InterPro" id="IPR002455">
    <property type="entry name" value="GPCR3_GABA-B"/>
</dbReference>
<dbReference type="GeneID" id="102685560"/>
<dbReference type="PANTHER" id="PTHR10519:SF20">
    <property type="entry name" value="G-PROTEIN COUPLED RECEPTOR 156-RELATED"/>
    <property type="match status" value="1"/>
</dbReference>
<dbReference type="GO" id="GO:0007214">
    <property type="term" value="P:gamma-aminobutyric acid signaling pathway"/>
    <property type="evidence" value="ECO:0000318"/>
    <property type="project" value="GO_Central"/>
</dbReference>
<dbReference type="GO" id="GO:0004965">
    <property type="term" value="F:G protein-coupled GABA receptor activity"/>
    <property type="evidence" value="ECO:0000318"/>
    <property type="project" value="GO_Central"/>
</dbReference>
<dbReference type="CDD" id="cd15292">
    <property type="entry name" value="7tmC_GPR156"/>
    <property type="match status" value="1"/>
</dbReference>
<feature type="transmembrane region" description="Helical" evidence="12">
    <location>
        <begin position="228"/>
        <end position="251"/>
    </location>
</feature>
<evidence type="ECO:0000313" key="14">
    <source>
        <dbReference type="Ensembl" id="ENSLOCP00000008498.1"/>
    </source>
</evidence>
<dbReference type="Bgee" id="ENSLOCG00000007020">
    <property type="expression patterns" value="Expressed in brain and 5 other cell types or tissues"/>
</dbReference>
<accession>W5MJD9</accession>
<evidence type="ECO:0000256" key="6">
    <source>
        <dbReference type="ARBA" id="ARBA00023136"/>
    </source>
</evidence>
<keyword evidence="9" id="KW-0807">Transducer</keyword>
<evidence type="ECO:0000256" key="2">
    <source>
        <dbReference type="ARBA" id="ARBA00008991"/>
    </source>
</evidence>
<dbReference type="OrthoDB" id="411630at2759"/>
<evidence type="ECO:0000259" key="13">
    <source>
        <dbReference type="PROSITE" id="PS50259"/>
    </source>
</evidence>
<keyword evidence="4 12" id="KW-1133">Transmembrane helix</keyword>
<evidence type="ECO:0000256" key="4">
    <source>
        <dbReference type="ARBA" id="ARBA00022989"/>
    </source>
</evidence>
<dbReference type="InParanoid" id="W5MJD9"/>
<dbReference type="EMBL" id="AHAT01020301">
    <property type="status" value="NOT_ANNOTATED_CDS"/>
    <property type="molecule type" value="Genomic_DNA"/>
</dbReference>
<dbReference type="InterPro" id="IPR017978">
    <property type="entry name" value="GPCR_3_C"/>
</dbReference>
<reference evidence="14" key="2">
    <citation type="submission" date="2025-08" db="UniProtKB">
        <authorList>
            <consortium name="Ensembl"/>
        </authorList>
    </citation>
    <scope>IDENTIFICATION</scope>
</reference>
<comment type="similarity">
    <text evidence="2">Belongs to the G-protein coupled receptor 3 family. GABA-B receptor subfamily.</text>
</comment>